<dbReference type="GO" id="GO:0004812">
    <property type="term" value="F:aminoacyl-tRNA ligase activity"/>
    <property type="evidence" value="ECO:0007669"/>
    <property type="project" value="UniProtKB-KW"/>
</dbReference>
<dbReference type="STRING" id="1918946.VPAL9027_03169"/>
<dbReference type="Proteomes" id="UP000189475">
    <property type="component" value="Unassembled WGS sequence"/>
</dbReference>
<reference evidence="3 4" key="1">
    <citation type="submission" date="2017-02" db="EMBL/GenBank/DDBJ databases">
        <authorList>
            <person name="Peterson S.W."/>
        </authorList>
    </citation>
    <scope>NUCLEOTIDE SEQUENCE [LARGE SCALE GENOMIC DNA]</scope>
    <source>
        <strain evidence="3 4">CECT 9027</strain>
    </source>
</reference>
<protein>
    <submittedName>
        <fullName evidence="3">Alanyl-tRNA synthetase</fullName>
    </submittedName>
</protein>
<dbReference type="AlphaFoldDB" id="A0A1R4B897"/>
<proteinExistence type="predicted"/>
<evidence type="ECO:0000313" key="4">
    <source>
        <dbReference type="Proteomes" id="UP000189475"/>
    </source>
</evidence>
<evidence type="ECO:0000313" key="3">
    <source>
        <dbReference type="EMBL" id="SJL85145.1"/>
    </source>
</evidence>
<keyword evidence="2" id="KW-0862">Zinc</keyword>
<dbReference type="SUPFAM" id="SSF55186">
    <property type="entry name" value="ThrRS/AlaRS common domain"/>
    <property type="match status" value="1"/>
</dbReference>
<dbReference type="Gene3D" id="3.30.980.10">
    <property type="entry name" value="Threonyl-trna Synthetase, Chain A, domain 2"/>
    <property type="match status" value="1"/>
</dbReference>
<keyword evidence="1" id="KW-0479">Metal-binding</keyword>
<name>A0A1R4B897_9VIBR</name>
<keyword evidence="4" id="KW-1185">Reference proteome</keyword>
<dbReference type="GO" id="GO:0000166">
    <property type="term" value="F:nucleotide binding"/>
    <property type="evidence" value="ECO:0007669"/>
    <property type="project" value="InterPro"/>
</dbReference>
<sequence length="291" mass="32771">MFPSTLVTFPHSSDTLTATVLAVQPHADGIDIVTDITPFHPVSHIWPDQPADKGELYYSGQTYPVTDCFTGVVEHATGQLYVHHDIPVKRNESGWSFVVVHRIDHSDANIACHDSVELSIDKEYQTSLSLAHTAEHLVSMALNKVLHEQGYWRKEADRKDPLGHYHFHNYAQEASRITPYAALVSYRLGKTLRKRGLNTHEMMEDLTSIIEQVNAQLALWIAHSGKIELICEGDTLTDSRYWQCYLQDDLVAKMPCGGTHATHLGEYKVITASVIPHDSLHFELQTHVDVI</sequence>
<gene>
    <name evidence="3" type="ORF">VPAL9027_03169</name>
</gene>
<dbReference type="OrthoDB" id="6396444at2"/>
<dbReference type="GO" id="GO:0002161">
    <property type="term" value="F:aminoacyl-tRNA deacylase activity"/>
    <property type="evidence" value="ECO:0007669"/>
    <property type="project" value="UniProtKB-ARBA"/>
</dbReference>
<evidence type="ECO:0000256" key="2">
    <source>
        <dbReference type="ARBA" id="ARBA00022833"/>
    </source>
</evidence>
<evidence type="ECO:0000256" key="1">
    <source>
        <dbReference type="ARBA" id="ARBA00022723"/>
    </source>
</evidence>
<dbReference type="EMBL" id="FUFT01000010">
    <property type="protein sequence ID" value="SJL85145.1"/>
    <property type="molecule type" value="Genomic_DNA"/>
</dbReference>
<dbReference type="PANTHER" id="PTHR43462">
    <property type="entry name" value="ALANYL-TRNA EDITING PROTEIN"/>
    <property type="match status" value="1"/>
</dbReference>
<organism evidence="3 4">
    <name type="scientific">Vibrio palustris</name>
    <dbReference type="NCBI Taxonomy" id="1918946"/>
    <lineage>
        <taxon>Bacteria</taxon>
        <taxon>Pseudomonadati</taxon>
        <taxon>Pseudomonadota</taxon>
        <taxon>Gammaproteobacteria</taxon>
        <taxon>Vibrionales</taxon>
        <taxon>Vibrionaceae</taxon>
        <taxon>Vibrio</taxon>
    </lineage>
</organism>
<accession>A0A1R4B897</accession>
<keyword evidence="3" id="KW-0436">Ligase</keyword>
<dbReference type="InterPro" id="IPR018163">
    <property type="entry name" value="Thr/Ala-tRNA-synth_IIc_edit"/>
</dbReference>
<keyword evidence="3" id="KW-0030">Aminoacyl-tRNA synthetase</keyword>
<dbReference type="InterPro" id="IPR051335">
    <property type="entry name" value="Alanyl-tRNA_Editing_Enzymes"/>
</dbReference>
<dbReference type="GO" id="GO:0046872">
    <property type="term" value="F:metal ion binding"/>
    <property type="evidence" value="ECO:0007669"/>
    <property type="project" value="UniProtKB-KW"/>
</dbReference>
<dbReference type="PANTHER" id="PTHR43462:SF1">
    <property type="entry name" value="ALANYL-TRNA EDITING PROTEIN AARSD1"/>
    <property type="match status" value="1"/>
</dbReference>